<gene>
    <name evidence="2" type="ORF">GDO81_028702</name>
</gene>
<protein>
    <recommendedName>
        <fullName evidence="4">Transmembrane protein</fullName>
    </recommendedName>
</protein>
<evidence type="ECO:0000313" key="2">
    <source>
        <dbReference type="EMBL" id="KAG8535374.1"/>
    </source>
</evidence>
<accession>A0AAV6YCX9</accession>
<sequence length="104" mass="12008">MLQYILRQFFSFFMPLLQRQLYRDFCFSASVAFLHSSLASRPVTLLKLVSFPATHWRRVLYLALHSVSFRHCSLAFTQSSLSPDGRRFTSADRTASAAAKRDTR</sequence>
<proteinExistence type="predicted"/>
<keyword evidence="3" id="KW-1185">Reference proteome</keyword>
<dbReference type="Proteomes" id="UP000824782">
    <property type="component" value="Unassembled WGS sequence"/>
</dbReference>
<dbReference type="EMBL" id="WNYA01069021">
    <property type="protein sequence ID" value="KAG8535374.1"/>
    <property type="molecule type" value="Genomic_DNA"/>
</dbReference>
<reference evidence="2" key="1">
    <citation type="thesis" date="2020" institute="ProQuest LLC" country="789 East Eisenhower Parkway, Ann Arbor, MI, USA">
        <title>Comparative Genomics and Chromosome Evolution.</title>
        <authorList>
            <person name="Mudd A.B."/>
        </authorList>
    </citation>
    <scope>NUCLEOTIDE SEQUENCE</scope>
    <source>
        <strain evidence="2">237g6f4</strain>
        <tissue evidence="2">Blood</tissue>
    </source>
</reference>
<evidence type="ECO:0000313" key="3">
    <source>
        <dbReference type="Proteomes" id="UP000824782"/>
    </source>
</evidence>
<evidence type="ECO:0000256" key="1">
    <source>
        <dbReference type="SAM" id="MobiDB-lite"/>
    </source>
</evidence>
<feature type="region of interest" description="Disordered" evidence="1">
    <location>
        <begin position="79"/>
        <end position="104"/>
    </location>
</feature>
<dbReference type="AlphaFoldDB" id="A0AAV6YCX9"/>
<comment type="caution">
    <text evidence="2">The sequence shown here is derived from an EMBL/GenBank/DDBJ whole genome shotgun (WGS) entry which is preliminary data.</text>
</comment>
<name>A0AAV6YCX9_ENGPU</name>
<evidence type="ECO:0008006" key="4">
    <source>
        <dbReference type="Google" id="ProtNLM"/>
    </source>
</evidence>
<organism evidence="2 3">
    <name type="scientific">Engystomops pustulosus</name>
    <name type="common">Tungara frog</name>
    <name type="synonym">Physalaemus pustulosus</name>
    <dbReference type="NCBI Taxonomy" id="76066"/>
    <lineage>
        <taxon>Eukaryota</taxon>
        <taxon>Metazoa</taxon>
        <taxon>Chordata</taxon>
        <taxon>Craniata</taxon>
        <taxon>Vertebrata</taxon>
        <taxon>Euteleostomi</taxon>
        <taxon>Amphibia</taxon>
        <taxon>Batrachia</taxon>
        <taxon>Anura</taxon>
        <taxon>Neobatrachia</taxon>
        <taxon>Hyloidea</taxon>
        <taxon>Leptodactylidae</taxon>
        <taxon>Leiuperinae</taxon>
        <taxon>Engystomops</taxon>
    </lineage>
</organism>